<dbReference type="Proteomes" id="UP000183071">
    <property type="component" value="Unassembled WGS sequence"/>
</dbReference>
<dbReference type="PATRIC" id="fig|1300348.6.peg.2224"/>
<feature type="transmembrane region" description="Helical" evidence="1">
    <location>
        <begin position="60"/>
        <end position="77"/>
    </location>
</feature>
<dbReference type="STRING" id="1300348.I602_2223"/>
<dbReference type="Pfam" id="PF05656">
    <property type="entry name" value="DUF805"/>
    <property type="match status" value="1"/>
</dbReference>
<keyword evidence="1" id="KW-1133">Transmembrane helix</keyword>
<protein>
    <submittedName>
        <fullName evidence="3">Uncharacterized membrane protein YhaH, DUF805 family</fullName>
    </submittedName>
</protein>
<organism evidence="2 4">
    <name type="scientific">Polaribacter dokdonensis DSW-5</name>
    <dbReference type="NCBI Taxonomy" id="1300348"/>
    <lineage>
        <taxon>Bacteria</taxon>
        <taxon>Pseudomonadati</taxon>
        <taxon>Bacteroidota</taxon>
        <taxon>Flavobacteriia</taxon>
        <taxon>Flavobacteriales</taxon>
        <taxon>Flavobacteriaceae</taxon>
    </lineage>
</organism>
<evidence type="ECO:0000313" key="5">
    <source>
        <dbReference type="Proteomes" id="UP000183071"/>
    </source>
</evidence>
<gene>
    <name evidence="2" type="ORF">I602_2223</name>
    <name evidence="3" type="ORF">SAMN05444353_1997</name>
</gene>
<dbReference type="EMBL" id="LGBR01000001">
    <property type="protein sequence ID" value="KOY52663.1"/>
    <property type="molecule type" value="Genomic_DNA"/>
</dbReference>
<dbReference type="OrthoDB" id="9812349at2"/>
<feature type="transmembrane region" description="Helical" evidence="1">
    <location>
        <begin position="23"/>
        <end position="40"/>
    </location>
</feature>
<dbReference type="InterPro" id="IPR008523">
    <property type="entry name" value="DUF805"/>
</dbReference>
<dbReference type="PANTHER" id="PTHR34980">
    <property type="entry name" value="INNER MEMBRANE PROTEIN-RELATED-RELATED"/>
    <property type="match status" value="1"/>
</dbReference>
<dbReference type="GO" id="GO:0005886">
    <property type="term" value="C:plasma membrane"/>
    <property type="evidence" value="ECO:0007669"/>
    <property type="project" value="TreeGrafter"/>
</dbReference>
<dbReference type="PANTHER" id="PTHR34980:SF2">
    <property type="entry name" value="INNER MEMBRANE PROTEIN YHAH-RELATED"/>
    <property type="match status" value="1"/>
</dbReference>
<evidence type="ECO:0000256" key="1">
    <source>
        <dbReference type="SAM" id="Phobius"/>
    </source>
</evidence>
<comment type="caution">
    <text evidence="2">The sequence shown here is derived from an EMBL/GenBank/DDBJ whole genome shotgun (WGS) entry which is preliminary data.</text>
</comment>
<keyword evidence="1" id="KW-0472">Membrane</keyword>
<evidence type="ECO:0000313" key="2">
    <source>
        <dbReference type="EMBL" id="KOY52663.1"/>
    </source>
</evidence>
<proteinExistence type="predicted"/>
<reference evidence="3 5" key="2">
    <citation type="submission" date="2016-10" db="EMBL/GenBank/DDBJ databases">
        <authorList>
            <person name="Varghese N."/>
            <person name="Submissions S."/>
        </authorList>
    </citation>
    <scope>NUCLEOTIDE SEQUENCE [LARGE SCALE GENOMIC DNA]</scope>
    <source>
        <strain evidence="3 5">DSW-5</strain>
    </source>
</reference>
<dbReference type="EMBL" id="FNUE01000002">
    <property type="protein sequence ID" value="SEE49931.1"/>
    <property type="molecule type" value="Genomic_DNA"/>
</dbReference>
<dbReference type="Proteomes" id="UP000037716">
    <property type="component" value="Unassembled WGS sequence"/>
</dbReference>
<reference evidence="2 4" key="1">
    <citation type="submission" date="2015-07" db="EMBL/GenBank/DDBJ databases">
        <title>Genome of Polaribacter dokdonenesis DSW-5, isolated from seawater off Dokdo in Korea.</title>
        <authorList>
            <person name="Yoon K."/>
            <person name="Song J.Y."/>
            <person name="Kim J.F."/>
        </authorList>
    </citation>
    <scope>NUCLEOTIDE SEQUENCE [LARGE SCALE GENOMIC DNA]</scope>
    <source>
        <strain evidence="2 4">DSW-5</strain>
    </source>
</reference>
<dbReference type="AlphaFoldDB" id="A0A0M9CHL1"/>
<dbReference type="RefSeq" id="WP_053974750.1">
    <property type="nucleotide sequence ID" value="NZ_FNUE01000002.1"/>
</dbReference>
<name>A0A0M9CHL1_9FLAO</name>
<evidence type="ECO:0000313" key="4">
    <source>
        <dbReference type="Proteomes" id="UP000037716"/>
    </source>
</evidence>
<keyword evidence="1" id="KW-0812">Transmembrane</keyword>
<evidence type="ECO:0000313" key="3">
    <source>
        <dbReference type="EMBL" id="SEE49931.1"/>
    </source>
</evidence>
<keyword evidence="5" id="KW-1185">Reference proteome</keyword>
<accession>A0A0M9CHL1</accession>
<sequence>MNWYFKVFKQYADFGGRARRKEFWMFYLFTTLASLVFRILDNLLGTNFGDFDENGILETMYSIIVLIPFFAVTARRMHDVGKSAWFMLIPFYNFYLTLLDSEPHANKWGDNPKGFGNDSMINQIGKE</sequence>